<dbReference type="AlphaFoldDB" id="A0A9Q1BFS7"/>
<accession>A0A9Q1BFS7</accession>
<sequence>MLGYVSHLVGVSSESLMSLSLLIFFFTFISDLVDAQFTVNLMTNAVFRLSTNWETSVEISSDSIIGRRVSID</sequence>
<feature type="transmembrane region" description="Helical" evidence="1">
    <location>
        <begin position="15"/>
        <end position="33"/>
    </location>
</feature>
<reference evidence="2" key="1">
    <citation type="submission" date="2021-10" db="EMBL/GenBank/DDBJ databases">
        <title>Tropical sea cucumber genome reveals ecological adaptation and Cuvierian tubules defense mechanism.</title>
        <authorList>
            <person name="Chen T."/>
        </authorList>
    </citation>
    <scope>NUCLEOTIDE SEQUENCE</scope>
    <source>
        <strain evidence="2">Nanhai2018</strain>
        <tissue evidence="2">Muscle</tissue>
    </source>
</reference>
<keyword evidence="1" id="KW-0472">Membrane</keyword>
<dbReference type="EMBL" id="JAIZAY010000019">
    <property type="protein sequence ID" value="KAJ8024003.1"/>
    <property type="molecule type" value="Genomic_DNA"/>
</dbReference>
<organism evidence="2 3">
    <name type="scientific">Holothuria leucospilota</name>
    <name type="common">Black long sea cucumber</name>
    <name type="synonym">Mertensiothuria leucospilota</name>
    <dbReference type="NCBI Taxonomy" id="206669"/>
    <lineage>
        <taxon>Eukaryota</taxon>
        <taxon>Metazoa</taxon>
        <taxon>Echinodermata</taxon>
        <taxon>Eleutherozoa</taxon>
        <taxon>Echinozoa</taxon>
        <taxon>Holothuroidea</taxon>
        <taxon>Aspidochirotacea</taxon>
        <taxon>Aspidochirotida</taxon>
        <taxon>Holothuriidae</taxon>
        <taxon>Holothuria</taxon>
    </lineage>
</organism>
<evidence type="ECO:0000313" key="3">
    <source>
        <dbReference type="Proteomes" id="UP001152320"/>
    </source>
</evidence>
<evidence type="ECO:0000313" key="2">
    <source>
        <dbReference type="EMBL" id="KAJ8024003.1"/>
    </source>
</evidence>
<gene>
    <name evidence="2" type="ORF">HOLleu_36605</name>
</gene>
<protein>
    <submittedName>
        <fullName evidence="2">Uncharacterized protein</fullName>
    </submittedName>
</protein>
<dbReference type="Proteomes" id="UP001152320">
    <property type="component" value="Chromosome 19"/>
</dbReference>
<evidence type="ECO:0000256" key="1">
    <source>
        <dbReference type="SAM" id="Phobius"/>
    </source>
</evidence>
<keyword evidence="3" id="KW-1185">Reference proteome</keyword>
<name>A0A9Q1BFS7_HOLLE</name>
<keyword evidence="1" id="KW-1133">Transmembrane helix</keyword>
<keyword evidence="1" id="KW-0812">Transmembrane</keyword>
<comment type="caution">
    <text evidence="2">The sequence shown here is derived from an EMBL/GenBank/DDBJ whole genome shotgun (WGS) entry which is preliminary data.</text>
</comment>
<proteinExistence type="predicted"/>